<sequence length="62" mass="7076">MTETETSPSQHPPESKKENEVPEDPGMMESVGSFPCWMLKLIDTVTPDSLRTKEPPKKNYRI</sequence>
<gene>
    <name evidence="2" type="ORF">G3M70_07950</name>
</gene>
<accession>A0A7T0BT82</accession>
<proteinExistence type="predicted"/>
<protein>
    <submittedName>
        <fullName evidence="2">Uncharacterized protein</fullName>
    </submittedName>
</protein>
<evidence type="ECO:0000313" key="3">
    <source>
        <dbReference type="Proteomes" id="UP000594688"/>
    </source>
</evidence>
<dbReference type="EMBL" id="CP048685">
    <property type="protein sequence ID" value="QPJ60357.1"/>
    <property type="molecule type" value="Genomic_DNA"/>
</dbReference>
<organism evidence="2 3">
    <name type="scientific">Candidatus Nitronauta litoralis</name>
    <dbReference type="NCBI Taxonomy" id="2705533"/>
    <lineage>
        <taxon>Bacteria</taxon>
        <taxon>Pseudomonadati</taxon>
        <taxon>Nitrospinota/Tectimicrobiota group</taxon>
        <taxon>Nitrospinota</taxon>
        <taxon>Nitrospinia</taxon>
        <taxon>Nitrospinales</taxon>
        <taxon>Nitrospinaceae</taxon>
        <taxon>Candidatus Nitronauta</taxon>
    </lineage>
</organism>
<evidence type="ECO:0000256" key="1">
    <source>
        <dbReference type="SAM" id="MobiDB-lite"/>
    </source>
</evidence>
<feature type="region of interest" description="Disordered" evidence="1">
    <location>
        <begin position="1"/>
        <end position="30"/>
    </location>
</feature>
<name>A0A7T0BT82_9BACT</name>
<reference evidence="2 3" key="1">
    <citation type="submission" date="2020-02" db="EMBL/GenBank/DDBJ databases">
        <title>Genomic and physiological characterization of two novel Nitrospinaceae genera.</title>
        <authorList>
            <person name="Mueller A.J."/>
            <person name="Jung M.-Y."/>
            <person name="Strachan C.R."/>
            <person name="Herbold C.W."/>
            <person name="Kirkegaard R.H."/>
            <person name="Daims H."/>
        </authorList>
    </citation>
    <scope>NUCLEOTIDE SEQUENCE [LARGE SCALE GENOMIC DNA]</scope>
    <source>
        <strain evidence="2">EB</strain>
    </source>
</reference>
<dbReference type="Proteomes" id="UP000594688">
    <property type="component" value="Chromosome"/>
</dbReference>
<dbReference type="AlphaFoldDB" id="A0A7T0BT82"/>
<dbReference type="KEGG" id="nli:G3M70_07950"/>
<evidence type="ECO:0000313" key="2">
    <source>
        <dbReference type="EMBL" id="QPJ60357.1"/>
    </source>
</evidence>